<evidence type="ECO:0000313" key="1">
    <source>
        <dbReference type="EMBL" id="PON71550.1"/>
    </source>
</evidence>
<dbReference type="AlphaFoldDB" id="A0A2P5DE72"/>
<feature type="non-terminal residue" evidence="1">
    <location>
        <position position="1"/>
    </location>
</feature>
<gene>
    <name evidence="1" type="ORF">PanWU01x14_073470</name>
</gene>
<comment type="caution">
    <text evidence="1">The sequence shown here is derived from an EMBL/GenBank/DDBJ whole genome shotgun (WGS) entry which is preliminary data.</text>
</comment>
<keyword evidence="2" id="KW-1185">Reference proteome</keyword>
<accession>A0A2P5DE72</accession>
<proteinExistence type="predicted"/>
<evidence type="ECO:0000313" key="2">
    <source>
        <dbReference type="Proteomes" id="UP000237105"/>
    </source>
</evidence>
<name>A0A2P5DE72_PARAD</name>
<dbReference type="Proteomes" id="UP000237105">
    <property type="component" value="Unassembled WGS sequence"/>
</dbReference>
<reference evidence="2" key="1">
    <citation type="submission" date="2016-06" db="EMBL/GenBank/DDBJ databases">
        <title>Parallel loss of symbiosis genes in relatives of nitrogen-fixing non-legume Parasponia.</title>
        <authorList>
            <person name="Van Velzen R."/>
            <person name="Holmer R."/>
            <person name="Bu F."/>
            <person name="Rutten L."/>
            <person name="Van Zeijl A."/>
            <person name="Liu W."/>
            <person name="Santuari L."/>
            <person name="Cao Q."/>
            <person name="Sharma T."/>
            <person name="Shen D."/>
            <person name="Roswanjaya Y."/>
            <person name="Wardhani T."/>
            <person name="Kalhor M.S."/>
            <person name="Jansen J."/>
            <person name="Van den Hoogen J."/>
            <person name="Gungor B."/>
            <person name="Hartog M."/>
            <person name="Hontelez J."/>
            <person name="Verver J."/>
            <person name="Yang W.-C."/>
            <person name="Schijlen E."/>
            <person name="Repin R."/>
            <person name="Schilthuizen M."/>
            <person name="Schranz E."/>
            <person name="Heidstra R."/>
            <person name="Miyata K."/>
            <person name="Fedorova E."/>
            <person name="Kohlen W."/>
            <person name="Bisseling T."/>
            <person name="Smit S."/>
            <person name="Geurts R."/>
        </authorList>
    </citation>
    <scope>NUCLEOTIDE SEQUENCE [LARGE SCALE GENOMIC DNA]</scope>
    <source>
        <strain evidence="2">cv. WU1-14</strain>
    </source>
</reference>
<protein>
    <submittedName>
        <fullName evidence="1">Uncharacterized protein</fullName>
    </submittedName>
</protein>
<dbReference type="EMBL" id="JXTB01000044">
    <property type="protein sequence ID" value="PON71550.1"/>
    <property type="molecule type" value="Genomic_DNA"/>
</dbReference>
<sequence>EREKLARLYKDGRVEESLTQIRVLEKGDRGSFVSGGEVLVATVSTRLAHFHSKPSNRQLKNSITCLDDKYGIWRSDDADLLAVIVDYFGDVFLSNNPSNEDLEAATCHITSHLSYDDIAILD</sequence>
<organism evidence="1 2">
    <name type="scientific">Parasponia andersonii</name>
    <name type="common">Sponia andersonii</name>
    <dbReference type="NCBI Taxonomy" id="3476"/>
    <lineage>
        <taxon>Eukaryota</taxon>
        <taxon>Viridiplantae</taxon>
        <taxon>Streptophyta</taxon>
        <taxon>Embryophyta</taxon>
        <taxon>Tracheophyta</taxon>
        <taxon>Spermatophyta</taxon>
        <taxon>Magnoliopsida</taxon>
        <taxon>eudicotyledons</taxon>
        <taxon>Gunneridae</taxon>
        <taxon>Pentapetalae</taxon>
        <taxon>rosids</taxon>
        <taxon>fabids</taxon>
        <taxon>Rosales</taxon>
        <taxon>Cannabaceae</taxon>
        <taxon>Parasponia</taxon>
    </lineage>
</organism>